<keyword evidence="5" id="KW-0472">Membrane</keyword>
<evidence type="ECO:0000256" key="3">
    <source>
        <dbReference type="ARBA" id="ARBA00022544"/>
    </source>
</evidence>
<dbReference type="InterPro" id="IPR038501">
    <property type="entry name" value="Spore_GerAC_C_sf"/>
</dbReference>
<dbReference type="Pfam" id="PF25198">
    <property type="entry name" value="Spore_GerAC_N"/>
    <property type="match status" value="1"/>
</dbReference>
<dbReference type="Proteomes" id="UP000243819">
    <property type="component" value="Unassembled WGS sequence"/>
</dbReference>
<evidence type="ECO:0000313" key="11">
    <source>
        <dbReference type="Proteomes" id="UP000243819"/>
    </source>
</evidence>
<comment type="similarity">
    <text evidence="2">Belongs to the GerABKC lipoprotein family.</text>
</comment>
<dbReference type="AlphaFoldDB" id="A0A1H9YHL1"/>
<evidence type="ECO:0000259" key="8">
    <source>
        <dbReference type="Pfam" id="PF05504"/>
    </source>
</evidence>
<comment type="subcellular location">
    <subcellularLocation>
        <location evidence="1">Membrane</location>
        <topology evidence="1">Lipid-anchor</topology>
    </subcellularLocation>
</comment>
<dbReference type="PROSITE" id="PS51257">
    <property type="entry name" value="PROKAR_LIPOPROTEIN"/>
    <property type="match status" value="1"/>
</dbReference>
<keyword evidence="6" id="KW-0564">Palmitate</keyword>
<evidence type="ECO:0000256" key="2">
    <source>
        <dbReference type="ARBA" id="ARBA00007886"/>
    </source>
</evidence>
<evidence type="ECO:0000313" key="10">
    <source>
        <dbReference type="EMBL" id="SES68074.1"/>
    </source>
</evidence>
<keyword evidence="11" id="KW-1185">Reference proteome</keyword>
<dbReference type="RefSeq" id="WP_091348372.1">
    <property type="nucleotide sequence ID" value="NZ_FOIF01000003.1"/>
</dbReference>
<dbReference type="STRING" id="1120990.SAMN03080614_10033"/>
<evidence type="ECO:0000256" key="7">
    <source>
        <dbReference type="ARBA" id="ARBA00023288"/>
    </source>
</evidence>
<dbReference type="InterPro" id="IPR008844">
    <property type="entry name" value="Spore_GerAC-like"/>
</dbReference>
<keyword evidence="7" id="KW-0449">Lipoprotein</keyword>
<dbReference type="InterPro" id="IPR046953">
    <property type="entry name" value="Spore_GerAC-like_C"/>
</dbReference>
<organism evidence="10 11">
    <name type="scientific">Anaerobranca gottschalkii DSM 13577</name>
    <dbReference type="NCBI Taxonomy" id="1120990"/>
    <lineage>
        <taxon>Bacteria</taxon>
        <taxon>Bacillati</taxon>
        <taxon>Bacillota</taxon>
        <taxon>Clostridia</taxon>
        <taxon>Eubacteriales</taxon>
        <taxon>Proteinivoracaceae</taxon>
        <taxon>Anaerobranca</taxon>
    </lineage>
</organism>
<reference evidence="11" key="1">
    <citation type="submission" date="2016-10" db="EMBL/GenBank/DDBJ databases">
        <authorList>
            <person name="Varghese N."/>
            <person name="Submissions S."/>
        </authorList>
    </citation>
    <scope>NUCLEOTIDE SEQUENCE [LARGE SCALE GENOMIC DNA]</scope>
    <source>
        <strain evidence="11">DSM 13577</strain>
    </source>
</reference>
<dbReference type="OrthoDB" id="1949745at2"/>
<dbReference type="PANTHER" id="PTHR35789">
    <property type="entry name" value="SPORE GERMINATION PROTEIN B3"/>
    <property type="match status" value="1"/>
</dbReference>
<dbReference type="GO" id="GO:0009847">
    <property type="term" value="P:spore germination"/>
    <property type="evidence" value="ECO:0007669"/>
    <property type="project" value="InterPro"/>
</dbReference>
<evidence type="ECO:0000256" key="4">
    <source>
        <dbReference type="ARBA" id="ARBA00022729"/>
    </source>
</evidence>
<feature type="domain" description="Spore germination GerAC-like C-terminal" evidence="8">
    <location>
        <begin position="201"/>
        <end position="361"/>
    </location>
</feature>
<gene>
    <name evidence="10" type="ORF">SAMN03080614_10033</name>
</gene>
<keyword evidence="3" id="KW-0309">Germination</keyword>
<feature type="domain" description="Spore germination protein N-terminal" evidence="9">
    <location>
        <begin position="23"/>
        <end position="189"/>
    </location>
</feature>
<accession>A0A1H9YHL1</accession>
<dbReference type="Gene3D" id="3.30.300.210">
    <property type="entry name" value="Nutrient germinant receptor protein C, domain 3"/>
    <property type="match status" value="1"/>
</dbReference>
<dbReference type="GO" id="GO:0016020">
    <property type="term" value="C:membrane"/>
    <property type="evidence" value="ECO:0007669"/>
    <property type="project" value="UniProtKB-SubCell"/>
</dbReference>
<evidence type="ECO:0000259" key="9">
    <source>
        <dbReference type="Pfam" id="PF25198"/>
    </source>
</evidence>
<evidence type="ECO:0000256" key="6">
    <source>
        <dbReference type="ARBA" id="ARBA00023139"/>
    </source>
</evidence>
<name>A0A1H9YHL1_9FIRM</name>
<sequence>MAKKFNIILLLIFTTFFLTSCWDARPIDQLYLVFGIGIDTSENDQYLVTIVAPTIDPQAEAKKIEISSVSNSLRNAQDNIQNKAFRRITFNNTKLFVLGEDAAKEGIAKHIDTIIRDPECRGTSRILVTEGRAVDLLNVEPEFTSLVSLYIYELLEQSFFTSTVPFTTSRQFYNEYLTSGIEPILPYVKKGNREDEYIINSTALFKGDKMIGVLTHDESIALSILRSSISDGFLTAKIEDGEYFTLRSTGGKNKIKIDIKEDKIIITHEINIKGNITELTCQRSLDEDFIKELEGILAFQIKTMCEKVINKLQNKYIVDSVGYGRYVKAYHPNIFDKKNWNKQFSDAEIKITVKVDIISLGTIK</sequence>
<dbReference type="PANTHER" id="PTHR35789:SF1">
    <property type="entry name" value="SPORE GERMINATION PROTEIN B3"/>
    <property type="match status" value="1"/>
</dbReference>
<protein>
    <submittedName>
        <fullName evidence="10">Germination protein, Ger(X)C family</fullName>
    </submittedName>
</protein>
<keyword evidence="4" id="KW-0732">Signal</keyword>
<evidence type="ECO:0000256" key="5">
    <source>
        <dbReference type="ARBA" id="ARBA00023136"/>
    </source>
</evidence>
<evidence type="ECO:0000256" key="1">
    <source>
        <dbReference type="ARBA" id="ARBA00004635"/>
    </source>
</evidence>
<dbReference type="Pfam" id="PF05504">
    <property type="entry name" value="Spore_GerAC"/>
    <property type="match status" value="1"/>
</dbReference>
<dbReference type="EMBL" id="FOIF01000003">
    <property type="protein sequence ID" value="SES68074.1"/>
    <property type="molecule type" value="Genomic_DNA"/>
</dbReference>
<dbReference type="InterPro" id="IPR057336">
    <property type="entry name" value="GerAC_N"/>
</dbReference>
<proteinExistence type="inferred from homology"/>
<dbReference type="NCBIfam" id="TIGR02887">
    <property type="entry name" value="spore_ger_x_C"/>
    <property type="match status" value="1"/>
</dbReference>